<name>A0AAD6YNQ1_9AGAR</name>
<dbReference type="Proteomes" id="UP001219525">
    <property type="component" value="Unassembled WGS sequence"/>
</dbReference>
<evidence type="ECO:0000313" key="1">
    <source>
        <dbReference type="EMBL" id="KAJ7224682.1"/>
    </source>
</evidence>
<sequence>MTPSTCMLWKSSSLASWSLSLPGFGSLWLAHLDKPWLVSICLCQLAEASQVSLGSAGFAQLDLDTCKGLSRSGLNAVNKIAAVLEIQFVKHEHAQAPYVPLEIVTVKDIEPGELEPGGVAHEMGSLPMPNQSNDGGVLDSNLQMKYGWYTLDAGQTFFPYSPAANPTLSLAALSLRLSDHLIPPKETLYQPIIVYNLRPKDVCQWVLRSMSHASKPSSSPSGKLVKIESGKSEFYASENSRSYDVQLVKPGVNTLIIEAPPTD</sequence>
<proteinExistence type="predicted"/>
<protein>
    <submittedName>
        <fullName evidence="1">Uncharacterized protein</fullName>
    </submittedName>
</protein>
<keyword evidence="2" id="KW-1185">Reference proteome</keyword>
<organism evidence="1 2">
    <name type="scientific">Mycena pura</name>
    <dbReference type="NCBI Taxonomy" id="153505"/>
    <lineage>
        <taxon>Eukaryota</taxon>
        <taxon>Fungi</taxon>
        <taxon>Dikarya</taxon>
        <taxon>Basidiomycota</taxon>
        <taxon>Agaricomycotina</taxon>
        <taxon>Agaricomycetes</taxon>
        <taxon>Agaricomycetidae</taxon>
        <taxon>Agaricales</taxon>
        <taxon>Marasmiineae</taxon>
        <taxon>Mycenaceae</taxon>
        <taxon>Mycena</taxon>
    </lineage>
</organism>
<evidence type="ECO:0000313" key="2">
    <source>
        <dbReference type="Proteomes" id="UP001219525"/>
    </source>
</evidence>
<dbReference type="AlphaFoldDB" id="A0AAD6YNQ1"/>
<accession>A0AAD6YNQ1</accession>
<comment type="caution">
    <text evidence="1">The sequence shown here is derived from an EMBL/GenBank/DDBJ whole genome shotgun (WGS) entry which is preliminary data.</text>
</comment>
<dbReference type="EMBL" id="JARJCW010000005">
    <property type="protein sequence ID" value="KAJ7224682.1"/>
    <property type="molecule type" value="Genomic_DNA"/>
</dbReference>
<gene>
    <name evidence="1" type="ORF">GGX14DRAFT_387352</name>
</gene>
<reference evidence="1" key="1">
    <citation type="submission" date="2023-03" db="EMBL/GenBank/DDBJ databases">
        <title>Massive genome expansion in bonnet fungi (Mycena s.s.) driven by repeated elements and novel gene families across ecological guilds.</title>
        <authorList>
            <consortium name="Lawrence Berkeley National Laboratory"/>
            <person name="Harder C.B."/>
            <person name="Miyauchi S."/>
            <person name="Viragh M."/>
            <person name="Kuo A."/>
            <person name="Thoen E."/>
            <person name="Andreopoulos B."/>
            <person name="Lu D."/>
            <person name="Skrede I."/>
            <person name="Drula E."/>
            <person name="Henrissat B."/>
            <person name="Morin E."/>
            <person name="Kohler A."/>
            <person name="Barry K."/>
            <person name="LaButti K."/>
            <person name="Morin E."/>
            <person name="Salamov A."/>
            <person name="Lipzen A."/>
            <person name="Mereny Z."/>
            <person name="Hegedus B."/>
            <person name="Baldrian P."/>
            <person name="Stursova M."/>
            <person name="Weitz H."/>
            <person name="Taylor A."/>
            <person name="Grigoriev I.V."/>
            <person name="Nagy L.G."/>
            <person name="Martin F."/>
            <person name="Kauserud H."/>
        </authorList>
    </citation>
    <scope>NUCLEOTIDE SEQUENCE</scope>
    <source>
        <strain evidence="1">9144</strain>
    </source>
</reference>